<dbReference type="InterPro" id="IPR055163">
    <property type="entry name" value="ALK/LTK-like_GRD"/>
</dbReference>
<gene>
    <name evidence="18" type="ORF">acsn021_06500</name>
</gene>
<name>A0A6S6R1I3_9FIRM</name>
<evidence type="ECO:0000256" key="13">
    <source>
        <dbReference type="ARBA" id="ARBA00023157"/>
    </source>
</evidence>
<evidence type="ECO:0000256" key="5">
    <source>
        <dbReference type="ARBA" id="ARBA00022692"/>
    </source>
</evidence>
<protein>
    <recommendedName>
        <fullName evidence="2">receptor protein-tyrosine kinase</fullName>
        <ecNumber evidence="2">2.7.10.1</ecNumber>
    </recommendedName>
</protein>
<evidence type="ECO:0000256" key="8">
    <source>
        <dbReference type="ARBA" id="ARBA00022777"/>
    </source>
</evidence>
<dbReference type="EC" id="2.7.10.1" evidence="2"/>
<accession>A0A6S6R1I3</accession>
<keyword evidence="19" id="KW-1185">Reference proteome</keyword>
<evidence type="ECO:0000256" key="10">
    <source>
        <dbReference type="ARBA" id="ARBA00022989"/>
    </source>
</evidence>
<keyword evidence="6" id="KW-0732">Signal</keyword>
<keyword evidence="11" id="KW-0472">Membrane</keyword>
<dbReference type="GO" id="GO:0005524">
    <property type="term" value="F:ATP binding"/>
    <property type="evidence" value="ECO:0007669"/>
    <property type="project" value="UniProtKB-KW"/>
</dbReference>
<keyword evidence="15" id="KW-0325">Glycoprotein</keyword>
<evidence type="ECO:0000256" key="9">
    <source>
        <dbReference type="ARBA" id="ARBA00022840"/>
    </source>
</evidence>
<keyword evidence="4" id="KW-0808">Transferase</keyword>
<keyword evidence="14" id="KW-0675">Receptor</keyword>
<evidence type="ECO:0000256" key="3">
    <source>
        <dbReference type="ARBA" id="ARBA00022475"/>
    </source>
</evidence>
<feature type="compositionally biased region" description="Gly residues" evidence="16">
    <location>
        <begin position="2360"/>
        <end position="2369"/>
    </location>
</feature>
<reference evidence="18 19" key="1">
    <citation type="journal article" date="2016" name="Int. J. Syst. Evol. Microbiol.">
        <title>Descriptions of Anaerotaenia torta gen. nov., sp. nov. and Anaerocolumna cellulosilytica gen. nov., sp. nov. isolated from a methanogenic reactor of cattle waste.</title>
        <authorList>
            <person name="Uek A."/>
            <person name="Ohtaki Y."/>
            <person name="Kaku N."/>
            <person name="Ueki K."/>
        </authorList>
    </citation>
    <scope>NUCLEOTIDE SEQUENCE [LARGE SCALE GENOMIC DNA]</scope>
    <source>
        <strain evidence="18 19">SN021</strain>
    </source>
</reference>
<evidence type="ECO:0000256" key="11">
    <source>
        <dbReference type="ARBA" id="ARBA00023136"/>
    </source>
</evidence>
<dbReference type="Pfam" id="PF12810">
    <property type="entry name" value="ALK_LTK_GRD"/>
    <property type="match status" value="2"/>
</dbReference>
<dbReference type="Proteomes" id="UP000515561">
    <property type="component" value="Chromosome"/>
</dbReference>
<evidence type="ECO:0000256" key="4">
    <source>
        <dbReference type="ARBA" id="ARBA00022679"/>
    </source>
</evidence>
<sequence length="3275" mass="358508">MYILLQKANAKKKVLIFLTVMFLILLYFVQFHSSKVTSAYTMSEDTVVPKPVKYDSTGATTWPWEYMAYMVQPYTLGIYEGRNGWDKLYDEIKWLTPGYDNISNSSLTIIPHDLWRSVLKNRDNYVVQFVLGSTKILKSSEKKDSVLYMKGINTANETSSSVKNGVFYDKLKDLSDKQILEVYKSLAQNKTNRDLSEGVWYYFTTPQNGKYTIGTKIDEYLQIEKLGIDKNDMEKASDLKLKELFYRYIDLMLTLYSQIASTDSIAKKAWESAIENYITSEPIGSNSSNDRSETNSHICITNAIVGYTKIEKAEGAYIFSAQDYIERIYNIQKEKSLTFKANKVFDIEKEDKYSIYGKEYYLRLEEVIKSSIKQYKDDKVLEKQTYPYEVSATAWGTAIVSRLLHKLPSINKKTATMEWKTVHNDFNFQEYLLLSNDSKNYGVILVPAYYTQSPINPKYDANLSIRTTLKPTKYIAIAETGTSSKVDFKAIKRTGSIEENKSIGDTPELILKLNGKKTDDDWKDWEKLIDRYDKFDLKINITRSVKETSTIKAKKITLNPTTYVINKKGITKETLKTYLTNKENVELKWRDTSIANVILDHEEDINFYDYKADVTIWYYKQSEGVDDKQKVEASTNKVDITYTKKTEVIQDGTYASSPEAFSELKDGTIYQEVFEAMAGVPSTRPLYFSVGGSEFIAELRVEYAENQTATRTYKTIFAGTDCEFKKNDALKGGAGTYSHTETFVADNTGKTNSKSVLAENSNIKTPDGNPSANFTVSGHNASTTLTAKWTGNISNSTSEPSDAGLFNEGQEGSQCAGNAFQPGTLRTKVKPSTNWDVNSYNTALEQAISWAAGMEATNGTYTVQRIADSDGQIRQYKVGEAVITVELSGGSNNHTNTVVRTYSGGIYTSSSAADARLTNTDEGKLGSGWGWSEGKLGYGTGYVAGCGHGCTKEWDTPPSKDNPGKSHSHNHVCGSFVPAVDLTQAASGTIGYTIIVTFKNGKVISGGNYDGALALTASEVNVGGSLPAHALCGPCCQHELPSVEDNWSQAVTFNTLRITDVHVWKIEKGYVGGMTKIRSDAAEYADAIIHQGNPNIFYNIAASYSGNENSTMSGRIRYSLQREQGDSVVWNEMVDGMTTRSKKCNGLAGTISGSNPIKIAANQGHNNKWASGILYTNPASSTTVDYHKEKADAIDKKTIEYERFNMRRNLKNTVTVVADMLILQTSSGDQSLLYYADKQTKTTQQQYDEIKTSFDKMWTENPNAAKYNGKDLVINIGSYNGQYYNTSTKYKGSGKGEKIDTIYDADLISAVVNDNTEAGETIGLANTGMMRIAQSFTKASDANKSSPSHNQTRMPREKDLRIYNPVIQNPINPNGEYVTGQSYTYYKELLMYDSSEYLDPIHKSEKDTVLNRYGITLKSRYRVTDESGKCNDIVVHDPVSASDAVIVAKPREADQRIQKSASSAQSLLKEMAELEICPGTAALCGFRYLNCQFEKESSLASFDFEVVDTYRDESESATGTPTGSEDDRTIIRNIIKSGSSYRDYPLGAGFAFYREAGSFHGFGSGRFLSVDGIRTQIPLQDFGFSGKSLERIRVECNLYIPSISNRDRMLFSFSGYGFYIPAGKTYGVITTGNGEERIMSGNLIGSPLKFGLVMSMGSVTDCNLYMNDVLQSARTSRSSKNITDSLVGDFLNIGCWESNSDFATGFYLDNLKIIRMPGTTEHTDACYVTTTIHEATLQYLQKAYVVKDFAYTGTVQSFTAPVSGNYKLEVWGASGGDGIKNDQAIGSHGGLGGYSSGMISLKKGQTVLINVGGAGTMSTGLGTGGGYNGGGNGGNYGYGGGGATDIRAIDSPVTIASLDYFEDNGTLSGSGQQVNGWNDSGEDKITSYDTDTVTVKKIWSDGWLTPMGDNPLLNVDSKYIDTIEIRLKNNTNGSFMQIHYAINGEWHNEPECIYLDGSNIISKNGDGFATYRVKITDKNTSWGSGKITGLRLDLCNSPLGTKSGSYVLDYIRFINSTGTIGNNIIAKNSSTSIGKFYDEAAYDANVSRLTLNNGEHAIKVAKGAYHQAASLPNVFTAGHQYMVVFDAWSTEEGDVLHIDAHPDTLPEKIFGLTTERTTYSFSVTSDLAQMNNAALRFFDSGETPEGDMYVTNIRVYDVTADFRNRILVAGGGGGADDSTGEAVGAVNDGSGGAGGGFKGGNAFADGVRTAGKGITIPGSVEVGKEFPYDYSGTSKAVILSAGKYRLEVYGAQGGSGNRGIGGLGGYASGEITLTTETEVVINIGGIGEGRQQSGFYSNGPNAGGYNGGGASGRDTDYNDNGVNELGGGGGGYTTIKINETAIVTGGGGGGNTYTNSPGSRGTGGAGGGSYNSPGTSGILADSGGIPIGGVFARESELYKATGYVNGSLAVNGSVQEGVRTGNGFALITCIGTAEVNNGDLDAGLGGTQIKGYQTGIGESATTDTDTGGGGGGYYGGYATNFYNGGAGGGSGYIGGVTEGITIDGDSVIPSVSGGIGTGHIGNGYARITYYAAGSVKADWPYEVSENNIHIPTINCLTGSSKAFTLSLTAMNGGNLTGMKQLLGDTLWNQFAAYFGIKSGMTANVTNASALSFLRNHMEEIPYTIGGFINPIWDCDGLYNAHVCTDNCRTERDLDCQEPHHYGHHYDYSNELCYSPCNNDHNHKSGLHTVKDKTGSGTIAMGDYINIDNYFQVYFPNRGDFYETTAFGIPSTIKEKGKGYTNRMDTTEWTREKWIRFEFSVLYNRNGTWEEYLTGEWIPLEVRDSEGSIIEYYDFYCLLSNVEVPAARVDFLVEAINNNPSPGGQTNIYLRDNVVRSDLPSWTNEFVRNFMRIGSKKAAYHTAYKYTVVDLVGRIGNLIGEDTEDLRFSNLFKSTAKTQGWLIEGILKNVNAEVSDKYLSWHYHNGTYGMDVRGNTVSKKNGMYNTYGTQGWTQNAGAVPFPLSGDKNTVAVLKNENLKLGYNLLMDITTIGNYDDGKVQVIPYFYALNTSTNAIYPVDAYLFHDNNYEPINYFGLMSEYYDENRNLTGEYQILKDTLYPYMMKLNWVKEKGRRNYSAEEATITEKLAETNYEYVRDEDYNVIGTKLLTIPYGEDYALGTIQNLLIGARGRTFVGSSKVTAIDINGGTETDIMKYFDPMYFWQRGQRWHMTAGLPTSARFVVYRNGKHINPIEKISAGGTTINAVEEVNGNEYVILMTAKIIAYGDTWTLEYNQGKDNGGVVIGGKTFQFGSDIPNLLAVYDTTGNTIDVDIIGTH</sequence>
<keyword evidence="13" id="KW-1015">Disulfide bond</keyword>
<dbReference type="GO" id="GO:0005886">
    <property type="term" value="C:plasma membrane"/>
    <property type="evidence" value="ECO:0007669"/>
    <property type="project" value="UniProtKB-SubCell"/>
</dbReference>
<dbReference type="GO" id="GO:0004714">
    <property type="term" value="F:transmembrane receptor protein tyrosine kinase activity"/>
    <property type="evidence" value="ECO:0007669"/>
    <property type="project" value="UniProtKB-EC"/>
</dbReference>
<evidence type="ECO:0000313" key="18">
    <source>
        <dbReference type="EMBL" id="BCJ93081.1"/>
    </source>
</evidence>
<comment type="subcellular location">
    <subcellularLocation>
        <location evidence="1">Cell membrane</location>
        <topology evidence="1">Single-pass type I membrane protein</topology>
    </subcellularLocation>
</comment>
<dbReference type="InterPro" id="IPR008979">
    <property type="entry name" value="Galactose-bd-like_sf"/>
</dbReference>
<evidence type="ECO:0000256" key="7">
    <source>
        <dbReference type="ARBA" id="ARBA00022741"/>
    </source>
</evidence>
<evidence type="ECO:0000256" key="1">
    <source>
        <dbReference type="ARBA" id="ARBA00004251"/>
    </source>
</evidence>
<keyword evidence="12" id="KW-0829">Tyrosine-protein kinase</keyword>
<evidence type="ECO:0000256" key="6">
    <source>
        <dbReference type="ARBA" id="ARBA00022729"/>
    </source>
</evidence>
<keyword evidence="8" id="KW-0418">Kinase</keyword>
<evidence type="ECO:0000313" key="19">
    <source>
        <dbReference type="Proteomes" id="UP000515561"/>
    </source>
</evidence>
<evidence type="ECO:0000256" key="12">
    <source>
        <dbReference type="ARBA" id="ARBA00023137"/>
    </source>
</evidence>
<evidence type="ECO:0000256" key="16">
    <source>
        <dbReference type="SAM" id="MobiDB-lite"/>
    </source>
</evidence>
<keyword evidence="7" id="KW-0547">Nucleotide-binding</keyword>
<dbReference type="EMBL" id="AP023367">
    <property type="protein sequence ID" value="BCJ93081.1"/>
    <property type="molecule type" value="Genomic_DNA"/>
</dbReference>
<dbReference type="SUPFAM" id="SSF49785">
    <property type="entry name" value="Galactose-binding domain-like"/>
    <property type="match status" value="1"/>
</dbReference>
<keyword evidence="10" id="KW-1133">Transmembrane helix</keyword>
<evidence type="ECO:0000256" key="2">
    <source>
        <dbReference type="ARBA" id="ARBA00011902"/>
    </source>
</evidence>
<proteinExistence type="predicted"/>
<evidence type="ECO:0000259" key="17">
    <source>
        <dbReference type="Pfam" id="PF12810"/>
    </source>
</evidence>
<dbReference type="RefSeq" id="WP_184095249.1">
    <property type="nucleotide sequence ID" value="NZ_AP023367.1"/>
</dbReference>
<keyword evidence="3" id="KW-1003">Cell membrane</keyword>
<evidence type="ECO:0000256" key="14">
    <source>
        <dbReference type="ARBA" id="ARBA00023170"/>
    </source>
</evidence>
<feature type="domain" description="ALK/LTK-like glycine-rich" evidence="17">
    <location>
        <begin position="1763"/>
        <end position="1871"/>
    </location>
</feature>
<organism evidence="18 19">
    <name type="scientific">Anaerocolumna cellulosilytica</name>
    <dbReference type="NCBI Taxonomy" id="433286"/>
    <lineage>
        <taxon>Bacteria</taxon>
        <taxon>Bacillati</taxon>
        <taxon>Bacillota</taxon>
        <taxon>Clostridia</taxon>
        <taxon>Lachnospirales</taxon>
        <taxon>Lachnospiraceae</taxon>
        <taxon>Anaerocolumna</taxon>
    </lineage>
</organism>
<keyword evidence="9" id="KW-0067">ATP-binding</keyword>
<keyword evidence="5" id="KW-0812">Transmembrane</keyword>
<dbReference type="KEGG" id="acel:acsn021_06500"/>
<dbReference type="Gene3D" id="2.60.120.260">
    <property type="entry name" value="Galactose-binding domain-like"/>
    <property type="match status" value="1"/>
</dbReference>
<feature type="region of interest" description="Disordered" evidence="16">
    <location>
        <begin position="2346"/>
        <end position="2369"/>
    </location>
</feature>
<evidence type="ECO:0000256" key="15">
    <source>
        <dbReference type="ARBA" id="ARBA00023180"/>
    </source>
</evidence>
<feature type="domain" description="ALK/LTK-like glycine-rich" evidence="17">
    <location>
        <begin position="2237"/>
        <end position="2529"/>
    </location>
</feature>